<feature type="transmembrane region" description="Helical" evidence="7">
    <location>
        <begin position="79"/>
        <end position="97"/>
    </location>
</feature>
<evidence type="ECO:0000256" key="2">
    <source>
        <dbReference type="ARBA" id="ARBA00007362"/>
    </source>
</evidence>
<comment type="caution">
    <text evidence="9">The sequence shown here is derived from an EMBL/GenBank/DDBJ whole genome shotgun (WGS) entry which is preliminary data.</text>
</comment>
<keyword evidence="5 7" id="KW-1133">Transmembrane helix</keyword>
<dbReference type="SUPFAM" id="SSF103481">
    <property type="entry name" value="Multidrug resistance efflux transporter EmrE"/>
    <property type="match status" value="2"/>
</dbReference>
<feature type="domain" description="EamA" evidence="8">
    <location>
        <begin position="159"/>
        <end position="294"/>
    </location>
</feature>
<name>A0ABP6YW30_9ACTN</name>
<evidence type="ECO:0000256" key="7">
    <source>
        <dbReference type="SAM" id="Phobius"/>
    </source>
</evidence>
<comment type="subcellular location">
    <subcellularLocation>
        <location evidence="1">Cell membrane</location>
        <topology evidence="1">Multi-pass membrane protein</topology>
    </subcellularLocation>
</comment>
<dbReference type="PANTHER" id="PTHR42920:SF5">
    <property type="entry name" value="EAMA DOMAIN-CONTAINING PROTEIN"/>
    <property type="match status" value="1"/>
</dbReference>
<evidence type="ECO:0000259" key="8">
    <source>
        <dbReference type="Pfam" id="PF00892"/>
    </source>
</evidence>
<evidence type="ECO:0000256" key="4">
    <source>
        <dbReference type="ARBA" id="ARBA00022692"/>
    </source>
</evidence>
<dbReference type="Pfam" id="PF00892">
    <property type="entry name" value="EamA"/>
    <property type="match status" value="2"/>
</dbReference>
<feature type="transmembrane region" description="Helical" evidence="7">
    <location>
        <begin position="188"/>
        <end position="207"/>
    </location>
</feature>
<dbReference type="Proteomes" id="UP001501074">
    <property type="component" value="Unassembled WGS sequence"/>
</dbReference>
<evidence type="ECO:0000256" key="5">
    <source>
        <dbReference type="ARBA" id="ARBA00022989"/>
    </source>
</evidence>
<evidence type="ECO:0000256" key="6">
    <source>
        <dbReference type="ARBA" id="ARBA00023136"/>
    </source>
</evidence>
<feature type="transmembrane region" description="Helical" evidence="7">
    <location>
        <begin position="219"/>
        <end position="244"/>
    </location>
</feature>
<keyword evidence="10" id="KW-1185">Reference proteome</keyword>
<feature type="transmembrane region" description="Helical" evidence="7">
    <location>
        <begin position="157"/>
        <end position="176"/>
    </location>
</feature>
<protein>
    <recommendedName>
        <fullName evidence="8">EamA domain-containing protein</fullName>
    </recommendedName>
</protein>
<dbReference type="InterPro" id="IPR051258">
    <property type="entry name" value="Diverse_Substrate_Transporter"/>
</dbReference>
<organism evidence="9 10">
    <name type="scientific">Kineosporia mesophila</name>
    <dbReference type="NCBI Taxonomy" id="566012"/>
    <lineage>
        <taxon>Bacteria</taxon>
        <taxon>Bacillati</taxon>
        <taxon>Actinomycetota</taxon>
        <taxon>Actinomycetes</taxon>
        <taxon>Kineosporiales</taxon>
        <taxon>Kineosporiaceae</taxon>
        <taxon>Kineosporia</taxon>
    </lineage>
</organism>
<dbReference type="PANTHER" id="PTHR42920">
    <property type="entry name" value="OS03G0707200 PROTEIN-RELATED"/>
    <property type="match status" value="1"/>
</dbReference>
<reference evidence="10" key="1">
    <citation type="journal article" date="2019" name="Int. J. Syst. Evol. Microbiol.">
        <title>The Global Catalogue of Microorganisms (GCM) 10K type strain sequencing project: providing services to taxonomists for standard genome sequencing and annotation.</title>
        <authorList>
            <consortium name="The Broad Institute Genomics Platform"/>
            <consortium name="The Broad Institute Genome Sequencing Center for Infectious Disease"/>
            <person name="Wu L."/>
            <person name="Ma J."/>
        </authorList>
    </citation>
    <scope>NUCLEOTIDE SEQUENCE [LARGE SCALE GENOMIC DNA]</scope>
    <source>
        <strain evidence="10">JCM 16902</strain>
    </source>
</reference>
<feature type="transmembrane region" description="Helical" evidence="7">
    <location>
        <begin position="103"/>
        <end position="124"/>
    </location>
</feature>
<proteinExistence type="inferred from homology"/>
<feature type="transmembrane region" description="Helical" evidence="7">
    <location>
        <begin position="131"/>
        <end position="151"/>
    </location>
</feature>
<feature type="transmembrane region" description="Helical" evidence="7">
    <location>
        <begin position="280"/>
        <end position="297"/>
    </location>
</feature>
<feature type="transmembrane region" description="Helical" evidence="7">
    <location>
        <begin position="50"/>
        <end position="67"/>
    </location>
</feature>
<dbReference type="EMBL" id="BAAAZO010000001">
    <property type="protein sequence ID" value="GAA3590192.1"/>
    <property type="molecule type" value="Genomic_DNA"/>
</dbReference>
<keyword evidence="4 7" id="KW-0812">Transmembrane</keyword>
<sequence>MFAVRPPRLSHLLSRLDRRTSALAALTLAGLSWGTSVPLSKAAFTGFGPAWLTVFRFALAGLLIVVIARPRLRQVRPLLWLYGAFGYGACVLLQNLGLDRTSVTHAALLLGSVPILVAVLAVLFNGAKLGAVAWGGFALSLTGIVVVAGAGGGGASLGGDAIVMGSVAIGAVFTILQARLLSGQDVLAVTTAQFFASAIAVLPFALFTEDLPVPGQNGLGGGALLAAVALAVVGTVMPFTLFAYGQTGVAPEIAGVFLNLETLVATVIAITILGDPAGPGQIGGGLALLAGIYIGTIHQSRSTANDGLRTPVTTERPRVDVVVGPQGAGAVVPSAVVPSAVVPEPAPGPDRTAPVPPLSIPRRRVAVPAPGIHLVPHFLGLDGRDPIDAELDELLERDGRPNFTRAA</sequence>
<feature type="domain" description="EamA" evidence="8">
    <location>
        <begin position="23"/>
        <end position="147"/>
    </location>
</feature>
<evidence type="ECO:0000313" key="9">
    <source>
        <dbReference type="EMBL" id="GAA3590192.1"/>
    </source>
</evidence>
<dbReference type="InterPro" id="IPR037185">
    <property type="entry name" value="EmrE-like"/>
</dbReference>
<dbReference type="InterPro" id="IPR000620">
    <property type="entry name" value="EamA_dom"/>
</dbReference>
<keyword evidence="6 7" id="KW-0472">Membrane</keyword>
<keyword evidence="3" id="KW-1003">Cell membrane</keyword>
<gene>
    <name evidence="9" type="ORF">GCM10022223_00840</name>
</gene>
<dbReference type="RefSeq" id="WP_231485364.1">
    <property type="nucleotide sequence ID" value="NZ_BAAAZO010000001.1"/>
</dbReference>
<evidence type="ECO:0000313" key="10">
    <source>
        <dbReference type="Proteomes" id="UP001501074"/>
    </source>
</evidence>
<feature type="transmembrane region" description="Helical" evidence="7">
    <location>
        <begin position="256"/>
        <end position="274"/>
    </location>
</feature>
<comment type="similarity">
    <text evidence="2">Belongs to the EamA transporter family.</text>
</comment>
<accession>A0ABP6YW30</accession>
<evidence type="ECO:0000256" key="1">
    <source>
        <dbReference type="ARBA" id="ARBA00004651"/>
    </source>
</evidence>
<evidence type="ECO:0000256" key="3">
    <source>
        <dbReference type="ARBA" id="ARBA00022475"/>
    </source>
</evidence>